<reference evidence="1" key="2">
    <citation type="journal article" date="2015" name="Genome Announc.">
        <title>Draft Genome Sequence of Filamentous Marine Cyanobacterium Lyngbya confervoides Strain BDU141951.</title>
        <authorList>
            <person name="Chandrababunaidu M.M."/>
            <person name="Sen D."/>
            <person name="Tripathy S."/>
        </authorList>
    </citation>
    <scope>NUCLEOTIDE SEQUENCE</scope>
    <source>
        <strain evidence="1">BDU141951</strain>
    </source>
</reference>
<dbReference type="PANTHER" id="PTHR30212:SF2">
    <property type="entry name" value="PROTEIN YIIM"/>
    <property type="match status" value="1"/>
</dbReference>
<evidence type="ECO:0000313" key="1">
    <source>
        <dbReference type="EMBL" id="NEV69889.1"/>
    </source>
</evidence>
<sequence length="155" mass="16845">MIGRIVQISLSQGGVPKTAVPEAEVVTTGLVGDRHSNPDIHGGPEKAVCLWALEVIEALQQEGHNLAPGYAGENVTITGLDWSQIRPDSQLQLGHDVVLEIASYTTPCRKNMRWFADKRYSRISQKHHPGSSRVYARVLQPGKICTGDAVTLIAP</sequence>
<dbReference type="EMBL" id="JTHE02000003">
    <property type="protein sequence ID" value="NEV69889.1"/>
    <property type="molecule type" value="Genomic_DNA"/>
</dbReference>
<name>A0A0C1YKE7_9CYAN</name>
<comment type="caution">
    <text evidence="1">The sequence shown here is derived from an EMBL/GenBank/DDBJ whole genome shotgun (WGS) entry which is preliminary data.</text>
</comment>
<dbReference type="InterPro" id="IPR005302">
    <property type="entry name" value="MoCF_Sase_C"/>
</dbReference>
<dbReference type="Pfam" id="PF03473">
    <property type="entry name" value="MOSC"/>
    <property type="match status" value="1"/>
</dbReference>
<organism evidence="1">
    <name type="scientific">Lyngbya confervoides BDU141951</name>
    <dbReference type="NCBI Taxonomy" id="1574623"/>
    <lineage>
        <taxon>Bacteria</taxon>
        <taxon>Bacillati</taxon>
        <taxon>Cyanobacteriota</taxon>
        <taxon>Cyanophyceae</taxon>
        <taxon>Oscillatoriophycideae</taxon>
        <taxon>Oscillatoriales</taxon>
        <taxon>Microcoleaceae</taxon>
        <taxon>Lyngbya</taxon>
    </lineage>
</organism>
<dbReference type="Gene3D" id="2.40.33.20">
    <property type="entry name" value="PK beta-barrel domain-like"/>
    <property type="match status" value="1"/>
</dbReference>
<dbReference type="GO" id="GO:0003824">
    <property type="term" value="F:catalytic activity"/>
    <property type="evidence" value="ECO:0007669"/>
    <property type="project" value="InterPro"/>
</dbReference>
<dbReference type="GO" id="GO:0030151">
    <property type="term" value="F:molybdenum ion binding"/>
    <property type="evidence" value="ECO:0007669"/>
    <property type="project" value="InterPro"/>
</dbReference>
<protein>
    <submittedName>
        <fullName evidence="1">MOSC domain-containing protein</fullName>
    </submittedName>
</protein>
<dbReference type="InterPro" id="IPR052353">
    <property type="entry name" value="Benzoxazolinone_Detox_Enz"/>
</dbReference>
<dbReference type="GO" id="GO:0030170">
    <property type="term" value="F:pyridoxal phosphate binding"/>
    <property type="evidence" value="ECO:0007669"/>
    <property type="project" value="InterPro"/>
</dbReference>
<gene>
    <name evidence="1" type="ORF">QQ91_022600</name>
</gene>
<dbReference type="PANTHER" id="PTHR30212">
    <property type="entry name" value="PROTEIN YIIM"/>
    <property type="match status" value="1"/>
</dbReference>
<dbReference type="PROSITE" id="PS51340">
    <property type="entry name" value="MOSC"/>
    <property type="match status" value="1"/>
</dbReference>
<dbReference type="InterPro" id="IPR011037">
    <property type="entry name" value="Pyrv_Knase-like_insert_dom_sf"/>
</dbReference>
<reference evidence="1" key="1">
    <citation type="submission" date="2014-11" db="EMBL/GenBank/DDBJ databases">
        <authorList>
            <person name="Malar M.C."/>
            <person name="Sen D."/>
            <person name="Tripathy S."/>
        </authorList>
    </citation>
    <scope>NUCLEOTIDE SEQUENCE</scope>
    <source>
        <strain evidence="1">BDU141951</strain>
    </source>
</reference>
<dbReference type="AlphaFoldDB" id="A0A0C1YKE7"/>
<reference evidence="1" key="3">
    <citation type="submission" date="2020-02" db="EMBL/GenBank/DDBJ databases">
        <authorList>
            <person name="Sarangi A.N."/>
            <person name="Ghosh S."/>
            <person name="Mukherjee M."/>
            <person name="Tripathy S."/>
        </authorList>
    </citation>
    <scope>NUCLEOTIDE SEQUENCE</scope>
    <source>
        <strain evidence="1">BDU141951</strain>
    </source>
</reference>
<proteinExistence type="predicted"/>
<accession>A0A0C1YKE7</accession>
<dbReference type="SUPFAM" id="SSF50800">
    <property type="entry name" value="PK beta-barrel domain-like"/>
    <property type="match status" value="1"/>
</dbReference>